<feature type="transmembrane region" description="Helical" evidence="1">
    <location>
        <begin position="38"/>
        <end position="58"/>
    </location>
</feature>
<proteinExistence type="predicted"/>
<evidence type="ECO:0000313" key="2">
    <source>
        <dbReference type="EMBL" id="EEG77262.1"/>
    </source>
</evidence>
<evidence type="ECO:0000256" key="1">
    <source>
        <dbReference type="SAM" id="Phobius"/>
    </source>
</evidence>
<dbReference type="EMBL" id="ACJM01000009">
    <property type="protein sequence ID" value="EEG77262.1"/>
    <property type="molecule type" value="Genomic_DNA"/>
</dbReference>
<keyword evidence="1" id="KW-1133">Transmembrane helix</keyword>
<dbReference type="AlphaFoldDB" id="C0GHQ6"/>
<keyword evidence="3" id="KW-1185">Reference proteome</keyword>
<dbReference type="STRING" id="555088.DealDRAFT_2015"/>
<evidence type="ECO:0000313" key="3">
    <source>
        <dbReference type="Proteomes" id="UP000006443"/>
    </source>
</evidence>
<sequence>MFVSKPSAVHIVYVFFLLLMLFYFSVSLYYVIKDGFYFAVASAIVTLYLIITTVLDIFSSIYSVSFEADQLIYSNLFTTKTIAYREITGVYKIKTPLCHGHHITLKICSNNNLPIFLSLKELESARERSALLSRIKSKTKLQLIQKKNRFIY</sequence>
<dbReference type="Proteomes" id="UP000006443">
    <property type="component" value="Unassembled WGS sequence"/>
</dbReference>
<feature type="transmembrane region" description="Helical" evidence="1">
    <location>
        <begin position="12"/>
        <end position="32"/>
    </location>
</feature>
<reference evidence="2 3" key="1">
    <citation type="submission" date="2009-02" db="EMBL/GenBank/DDBJ databases">
        <title>Sequencing of the draft genome and assembly of Dethiobacter alkaliphilus AHT 1.</title>
        <authorList>
            <consortium name="US DOE Joint Genome Institute (JGI-PGF)"/>
            <person name="Lucas S."/>
            <person name="Copeland A."/>
            <person name="Lapidus A."/>
            <person name="Glavina del Rio T."/>
            <person name="Dalin E."/>
            <person name="Tice H."/>
            <person name="Bruce D."/>
            <person name="Goodwin L."/>
            <person name="Pitluck S."/>
            <person name="Larimer F."/>
            <person name="Land M.L."/>
            <person name="Hauser L."/>
            <person name="Muyzer G."/>
        </authorList>
    </citation>
    <scope>NUCLEOTIDE SEQUENCE [LARGE SCALE GENOMIC DNA]</scope>
    <source>
        <strain evidence="2 3">AHT 1</strain>
    </source>
</reference>
<keyword evidence="1" id="KW-0812">Transmembrane</keyword>
<dbReference type="RefSeq" id="WP_008517103.1">
    <property type="nucleotide sequence ID" value="NZ_ACJM01000009.1"/>
</dbReference>
<keyword evidence="1" id="KW-0472">Membrane</keyword>
<name>C0GHQ6_DETAL</name>
<accession>C0GHQ6</accession>
<gene>
    <name evidence="2" type="ORF">DealDRAFT_2015</name>
</gene>
<organism evidence="2 3">
    <name type="scientific">Dethiobacter alkaliphilus AHT 1</name>
    <dbReference type="NCBI Taxonomy" id="555088"/>
    <lineage>
        <taxon>Bacteria</taxon>
        <taxon>Bacillati</taxon>
        <taxon>Bacillota</taxon>
        <taxon>Dethiobacteria</taxon>
        <taxon>Dethiobacterales</taxon>
        <taxon>Dethiobacteraceae</taxon>
        <taxon>Dethiobacter</taxon>
    </lineage>
</organism>
<protein>
    <submittedName>
        <fullName evidence="2">Uncharacterized protein</fullName>
    </submittedName>
</protein>
<comment type="caution">
    <text evidence="2">The sequence shown here is derived from an EMBL/GenBank/DDBJ whole genome shotgun (WGS) entry which is preliminary data.</text>
</comment>